<dbReference type="Proteomes" id="UP000189670">
    <property type="component" value="Unassembled WGS sequence"/>
</dbReference>
<comment type="caution">
    <text evidence="1">The sequence shown here is derived from an EMBL/GenBank/DDBJ whole genome shotgun (WGS) entry which is preliminary data.</text>
</comment>
<evidence type="ECO:0000313" key="2">
    <source>
        <dbReference type="Proteomes" id="UP000189670"/>
    </source>
</evidence>
<sequence length="95" mass="10991">MHPTNPKPVSEGIPFLGFIVFPFTKRIKRRKAVHFHRTFRKKVNAFHEGKMTLSKLNESVVAWVNHAHYGNTVGIRKKILSSQLIYPIPKKNVTK</sequence>
<protein>
    <recommendedName>
        <fullName evidence="3">Group II intron maturase-specific domain-containing protein</fullName>
    </recommendedName>
</protein>
<name>A0A1V1P495_9BACT</name>
<accession>A0A1V1P495</accession>
<dbReference type="EMBL" id="ATBP01000578">
    <property type="protein sequence ID" value="ETR69719.1"/>
    <property type="molecule type" value="Genomic_DNA"/>
</dbReference>
<organism evidence="1 2">
    <name type="scientific">Candidatus Magnetoglobus multicellularis str. Araruama</name>
    <dbReference type="NCBI Taxonomy" id="890399"/>
    <lineage>
        <taxon>Bacteria</taxon>
        <taxon>Pseudomonadati</taxon>
        <taxon>Thermodesulfobacteriota</taxon>
        <taxon>Desulfobacteria</taxon>
        <taxon>Desulfobacterales</taxon>
        <taxon>Desulfobacteraceae</taxon>
        <taxon>Candidatus Magnetoglobus</taxon>
    </lineage>
</organism>
<evidence type="ECO:0008006" key="3">
    <source>
        <dbReference type="Google" id="ProtNLM"/>
    </source>
</evidence>
<dbReference type="AlphaFoldDB" id="A0A1V1P495"/>
<reference evidence="2" key="1">
    <citation type="submission" date="2012-11" db="EMBL/GenBank/DDBJ databases">
        <authorList>
            <person name="Lucero-Rivera Y.E."/>
            <person name="Tovar-Ramirez D."/>
        </authorList>
    </citation>
    <scope>NUCLEOTIDE SEQUENCE [LARGE SCALE GENOMIC DNA]</scope>
    <source>
        <strain evidence="2">Araruama</strain>
    </source>
</reference>
<evidence type="ECO:0000313" key="1">
    <source>
        <dbReference type="EMBL" id="ETR69719.1"/>
    </source>
</evidence>
<proteinExistence type="predicted"/>
<gene>
    <name evidence="1" type="ORF">OMM_09356</name>
</gene>